<dbReference type="AlphaFoldDB" id="A0A7C9IBB3"/>
<sequence>MNTGRLRSQCGVPNSSQPVRLDQAAVVSTPAQLDTRLADHGWTTA</sequence>
<reference evidence="1 2" key="1">
    <citation type="submission" date="2019-12" db="EMBL/GenBank/DDBJ databases">
        <title>Deinococcus sp. HMF7620 Genome sequencing and assembly.</title>
        <authorList>
            <person name="Kang H."/>
            <person name="Kim H."/>
            <person name="Joh K."/>
        </authorList>
    </citation>
    <scope>NUCLEOTIDE SEQUENCE [LARGE SCALE GENOMIC DNA]</scope>
    <source>
        <strain evidence="1 2">HMF7620</strain>
    </source>
</reference>
<dbReference type="Proteomes" id="UP000483286">
    <property type="component" value="Unassembled WGS sequence"/>
</dbReference>
<gene>
    <name evidence="1" type="ORF">GO986_10935</name>
</gene>
<organism evidence="1 2">
    <name type="scientific">Deinococcus arboris</name>
    <dbReference type="NCBI Taxonomy" id="2682977"/>
    <lineage>
        <taxon>Bacteria</taxon>
        <taxon>Thermotogati</taxon>
        <taxon>Deinococcota</taxon>
        <taxon>Deinococci</taxon>
        <taxon>Deinococcales</taxon>
        <taxon>Deinococcaceae</taxon>
        <taxon>Deinococcus</taxon>
    </lineage>
</organism>
<dbReference type="RefSeq" id="WP_157459346.1">
    <property type="nucleotide sequence ID" value="NZ_WQLB01000013.1"/>
</dbReference>
<keyword evidence="2" id="KW-1185">Reference proteome</keyword>
<accession>A0A7C9IBB3</accession>
<name>A0A7C9IBB3_9DEIO</name>
<protein>
    <submittedName>
        <fullName evidence="1">Uncharacterized protein</fullName>
    </submittedName>
</protein>
<dbReference type="EMBL" id="WQLB01000013">
    <property type="protein sequence ID" value="MVN87286.1"/>
    <property type="molecule type" value="Genomic_DNA"/>
</dbReference>
<proteinExistence type="predicted"/>
<comment type="caution">
    <text evidence="1">The sequence shown here is derived from an EMBL/GenBank/DDBJ whole genome shotgun (WGS) entry which is preliminary data.</text>
</comment>
<evidence type="ECO:0000313" key="1">
    <source>
        <dbReference type="EMBL" id="MVN87286.1"/>
    </source>
</evidence>
<evidence type="ECO:0000313" key="2">
    <source>
        <dbReference type="Proteomes" id="UP000483286"/>
    </source>
</evidence>